<comment type="catalytic activity">
    <reaction evidence="16">
        <text>L-seryl-[protein] + ATP = O-phospho-L-seryl-[protein] + ADP + H(+)</text>
        <dbReference type="Rhea" id="RHEA:17989"/>
        <dbReference type="Rhea" id="RHEA-COMP:9863"/>
        <dbReference type="Rhea" id="RHEA-COMP:11604"/>
        <dbReference type="ChEBI" id="CHEBI:15378"/>
        <dbReference type="ChEBI" id="CHEBI:29999"/>
        <dbReference type="ChEBI" id="CHEBI:30616"/>
        <dbReference type="ChEBI" id="CHEBI:83421"/>
        <dbReference type="ChEBI" id="CHEBI:456216"/>
        <dbReference type="EC" id="2.7.11.1"/>
    </reaction>
</comment>
<dbReference type="InterPro" id="IPR001245">
    <property type="entry name" value="Ser-Thr/Tyr_kinase_cat_dom"/>
</dbReference>
<dbReference type="InterPro" id="IPR001611">
    <property type="entry name" value="Leu-rich_rpt"/>
</dbReference>
<evidence type="ECO:0000256" key="16">
    <source>
        <dbReference type="ARBA" id="ARBA00048679"/>
    </source>
</evidence>
<evidence type="ECO:0000256" key="19">
    <source>
        <dbReference type="PROSITE-ProRule" id="PRU10141"/>
    </source>
</evidence>
<protein>
    <recommendedName>
        <fullName evidence="2">non-specific serine/threonine protein kinase</fullName>
        <ecNumber evidence="2">2.7.11.1</ecNumber>
    </recommendedName>
</protein>
<evidence type="ECO:0000256" key="17">
    <source>
        <dbReference type="PIRSR" id="PIRSR000615-1"/>
    </source>
</evidence>
<dbReference type="PRINTS" id="PR00019">
    <property type="entry name" value="LEURICHRPT"/>
</dbReference>
<evidence type="ECO:0000256" key="11">
    <source>
        <dbReference type="ARBA" id="ARBA00022840"/>
    </source>
</evidence>
<keyword evidence="3" id="KW-0723">Serine/threonine-protein kinase</keyword>
<evidence type="ECO:0000256" key="5">
    <source>
        <dbReference type="ARBA" id="ARBA00022679"/>
    </source>
</evidence>
<gene>
    <name evidence="24" type="ORF">ACJRO7_005677</name>
</gene>
<evidence type="ECO:0000313" key="25">
    <source>
        <dbReference type="Proteomes" id="UP001634007"/>
    </source>
</evidence>
<dbReference type="PANTHER" id="PTHR45631">
    <property type="entry name" value="OS07G0107800 PROTEIN-RELATED"/>
    <property type="match status" value="1"/>
</dbReference>
<evidence type="ECO:0000256" key="18">
    <source>
        <dbReference type="PIRSR" id="PIRSR000615-3"/>
    </source>
</evidence>
<dbReference type="InterPro" id="IPR008271">
    <property type="entry name" value="Ser/Thr_kinase_AS"/>
</dbReference>
<evidence type="ECO:0000256" key="4">
    <source>
        <dbReference type="ARBA" id="ARBA00022614"/>
    </source>
</evidence>
<evidence type="ECO:0000256" key="21">
    <source>
        <dbReference type="SAM" id="Phobius"/>
    </source>
</evidence>
<dbReference type="InterPro" id="IPR032675">
    <property type="entry name" value="LRR_dom_sf"/>
</dbReference>
<comment type="caution">
    <text evidence="24">The sequence shown here is derived from an EMBL/GenBank/DDBJ whole genome shotgun (WGS) entry which is preliminary data.</text>
</comment>
<dbReference type="PANTHER" id="PTHR45631:SF206">
    <property type="entry name" value="PROTEIN KINASE DOMAIN-CONTAINING PROTEIN"/>
    <property type="match status" value="1"/>
</dbReference>
<feature type="binding site" evidence="18">
    <location>
        <position position="698"/>
    </location>
    <ligand>
        <name>Mg(2+)</name>
        <dbReference type="ChEBI" id="CHEBI:18420"/>
    </ligand>
</feature>
<keyword evidence="11 19" id="KW-0067">ATP-binding</keyword>
<keyword evidence="12 21" id="KW-1133">Transmembrane helix</keyword>
<feature type="region of interest" description="Disordered" evidence="20">
    <location>
        <begin position="831"/>
        <end position="855"/>
    </location>
</feature>
<dbReference type="GO" id="GO:0004674">
    <property type="term" value="F:protein serine/threonine kinase activity"/>
    <property type="evidence" value="ECO:0007669"/>
    <property type="project" value="UniProtKB-KW"/>
</dbReference>
<evidence type="ECO:0000313" key="24">
    <source>
        <dbReference type="EMBL" id="KAL3720908.1"/>
    </source>
</evidence>
<dbReference type="InterPro" id="IPR011009">
    <property type="entry name" value="Kinase-like_dom_sf"/>
</dbReference>
<keyword evidence="10" id="KW-0418">Kinase</keyword>
<keyword evidence="8" id="KW-0677">Repeat</keyword>
<keyword evidence="25" id="KW-1185">Reference proteome</keyword>
<feature type="chain" id="PRO_5044793729" description="non-specific serine/threonine protein kinase" evidence="22">
    <location>
        <begin position="27"/>
        <end position="855"/>
    </location>
</feature>
<comment type="catalytic activity">
    <reaction evidence="15">
        <text>L-threonyl-[protein] + ATP = O-phospho-L-threonyl-[protein] + ADP + H(+)</text>
        <dbReference type="Rhea" id="RHEA:46608"/>
        <dbReference type="Rhea" id="RHEA-COMP:11060"/>
        <dbReference type="Rhea" id="RHEA-COMP:11605"/>
        <dbReference type="ChEBI" id="CHEBI:15378"/>
        <dbReference type="ChEBI" id="CHEBI:30013"/>
        <dbReference type="ChEBI" id="CHEBI:30616"/>
        <dbReference type="ChEBI" id="CHEBI:61977"/>
        <dbReference type="ChEBI" id="CHEBI:456216"/>
        <dbReference type="EC" id="2.7.11.1"/>
    </reaction>
</comment>
<keyword evidence="14" id="KW-0675">Receptor</keyword>
<sequence length="855" mass="95880">MGRSTPAFSFSLLASLALGFVLVVQTQQNPGFISIDCGATNAYIEKENNIAYQTDEGFIDSGKNMQISTEVIYRTSLQLSKNLRSFPNGTRNCYTLRPDRGKNNTYLIRASFWYGNYDGKNQTPSFDLYIDTNYWSTVGSSIFFNEEMMYVSQADDIQVCLVNTGNGVPFISALELRTLGDDIYRLGSGFLQLHWRYDIGQSSKTYIRYPIDVYDRIWTAKNYNLWFILNTTYAIDLSEDNDAYKYKVPGDVVRTAQRSMKASSPMYLQWTPSISTNRWIVYFYFVEIERLADGLQREFTISINDNQIKTTVSLEYLKPVIVVSTAVTGSLISFSIESTNNSGHPPILNAMEYYTFSDLSNVPTAQDDVKAINGIKVMYYIERESWQGDPCVPSYYKWDSLNYSYGNPPRIISLNLSSSGLKGLIATSISNLTAVVSLDLSNNSLTGSVPDFLAQMPSLRVLNLSGNNLNGSLPQTLLKKKPKKKGISVAPIIASVAAVLVLISLGAPAVLWIIKRRQIQNGAAVTTTTTFGGSTGTLELSKNRHFTSTEVARITDNFRTIIGEGGFGKVYFGRLHNGSQVAVKMLSQSSKQGYKEFYREAQLLMVVHHRNLVSLIGYCEEFENTALIYEFMSNGNVRQHLSARNPNVLTWSQRLQIAINAAQGLEYLHNGCKPPIIHRDLKTPNILLNENMQAKICDFGLSKAFVTEQDSYISTCPEFHILGHSSQKSDIYSFGIVLFELITGHPAIIRSPEGSMHILHWVTPFIERGDIQSIVDPRLNDQFNISSVQKAMEIAMACVPMNADERADMNCVLSELKECLTVEIISGRSQRMGNSERRSEFDTTTMELDSHPYAR</sequence>
<dbReference type="Proteomes" id="UP001634007">
    <property type="component" value="Unassembled WGS sequence"/>
</dbReference>
<evidence type="ECO:0000256" key="14">
    <source>
        <dbReference type="ARBA" id="ARBA00023170"/>
    </source>
</evidence>
<dbReference type="InterPro" id="IPR024788">
    <property type="entry name" value="Malectin-like_Carb-bd_dom"/>
</dbReference>
<evidence type="ECO:0000256" key="22">
    <source>
        <dbReference type="SAM" id="SignalP"/>
    </source>
</evidence>
<evidence type="ECO:0000256" key="7">
    <source>
        <dbReference type="ARBA" id="ARBA00022729"/>
    </source>
</evidence>
<keyword evidence="7 22" id="KW-0732">Signal</keyword>
<evidence type="ECO:0000259" key="23">
    <source>
        <dbReference type="PROSITE" id="PS50011"/>
    </source>
</evidence>
<organism evidence="24 25">
    <name type="scientific">Eucalyptus globulus</name>
    <name type="common">Tasmanian blue gum</name>
    <dbReference type="NCBI Taxonomy" id="34317"/>
    <lineage>
        <taxon>Eukaryota</taxon>
        <taxon>Viridiplantae</taxon>
        <taxon>Streptophyta</taxon>
        <taxon>Embryophyta</taxon>
        <taxon>Tracheophyta</taxon>
        <taxon>Spermatophyta</taxon>
        <taxon>Magnoliopsida</taxon>
        <taxon>eudicotyledons</taxon>
        <taxon>Gunneridae</taxon>
        <taxon>Pentapetalae</taxon>
        <taxon>rosids</taxon>
        <taxon>malvids</taxon>
        <taxon>Myrtales</taxon>
        <taxon>Myrtaceae</taxon>
        <taxon>Myrtoideae</taxon>
        <taxon>Eucalypteae</taxon>
        <taxon>Eucalyptus</taxon>
    </lineage>
</organism>
<evidence type="ECO:0000256" key="15">
    <source>
        <dbReference type="ARBA" id="ARBA00047899"/>
    </source>
</evidence>
<evidence type="ECO:0000256" key="2">
    <source>
        <dbReference type="ARBA" id="ARBA00012513"/>
    </source>
</evidence>
<reference evidence="24 25" key="1">
    <citation type="submission" date="2024-11" db="EMBL/GenBank/DDBJ databases">
        <title>Chromosome-level genome assembly of Eucalyptus globulus Labill. provides insights into its genome evolution.</title>
        <authorList>
            <person name="Li X."/>
        </authorList>
    </citation>
    <scope>NUCLEOTIDE SEQUENCE [LARGE SCALE GENOMIC DNA]</scope>
    <source>
        <strain evidence="24">CL2024</strain>
        <tissue evidence="24">Fresh tender leaves</tissue>
    </source>
</reference>
<evidence type="ECO:0000256" key="8">
    <source>
        <dbReference type="ARBA" id="ARBA00022737"/>
    </source>
</evidence>
<dbReference type="PROSITE" id="PS00108">
    <property type="entry name" value="PROTEIN_KINASE_ST"/>
    <property type="match status" value="1"/>
</dbReference>
<evidence type="ECO:0000256" key="9">
    <source>
        <dbReference type="ARBA" id="ARBA00022741"/>
    </source>
</evidence>
<dbReference type="PROSITE" id="PS50011">
    <property type="entry name" value="PROTEIN_KINASE_DOM"/>
    <property type="match status" value="1"/>
</dbReference>
<feature type="binding site" evidence="19">
    <location>
        <position position="584"/>
    </location>
    <ligand>
        <name>ATP</name>
        <dbReference type="ChEBI" id="CHEBI:30616"/>
    </ligand>
</feature>
<feature type="transmembrane region" description="Helical" evidence="21">
    <location>
        <begin position="489"/>
        <end position="514"/>
    </location>
</feature>
<dbReference type="EC" id="2.7.11.1" evidence="2"/>
<dbReference type="InterPro" id="IPR000719">
    <property type="entry name" value="Prot_kinase_dom"/>
</dbReference>
<dbReference type="PROSITE" id="PS00107">
    <property type="entry name" value="PROTEIN_KINASE_ATP"/>
    <property type="match status" value="1"/>
</dbReference>
<evidence type="ECO:0000256" key="12">
    <source>
        <dbReference type="ARBA" id="ARBA00022989"/>
    </source>
</evidence>
<dbReference type="AlphaFoldDB" id="A0ABD3J687"/>
<dbReference type="Pfam" id="PF12819">
    <property type="entry name" value="Malectin_like"/>
    <property type="match status" value="1"/>
</dbReference>
<comment type="subcellular location">
    <subcellularLocation>
        <location evidence="1">Membrane</location>
        <topology evidence="1">Single-pass membrane protein</topology>
    </subcellularLocation>
</comment>
<dbReference type="InterPro" id="IPR017441">
    <property type="entry name" value="Protein_kinase_ATP_BS"/>
</dbReference>
<dbReference type="Pfam" id="PF13855">
    <property type="entry name" value="LRR_8"/>
    <property type="match status" value="1"/>
</dbReference>
<keyword evidence="5" id="KW-0808">Transferase</keyword>
<evidence type="ECO:0000256" key="20">
    <source>
        <dbReference type="SAM" id="MobiDB-lite"/>
    </source>
</evidence>
<feature type="binding site" evidence="18">
    <location>
        <position position="685"/>
    </location>
    <ligand>
        <name>Mg(2+)</name>
        <dbReference type="ChEBI" id="CHEBI:18420"/>
    </ligand>
</feature>
<dbReference type="EMBL" id="JBJKBG010000010">
    <property type="protein sequence ID" value="KAL3720908.1"/>
    <property type="molecule type" value="Genomic_DNA"/>
</dbReference>
<feature type="active site" description="Proton acceptor" evidence="17">
    <location>
        <position position="680"/>
    </location>
</feature>
<dbReference type="Pfam" id="PF07714">
    <property type="entry name" value="PK_Tyr_Ser-Thr"/>
    <property type="match status" value="1"/>
</dbReference>
<keyword evidence="9 19" id="KW-0547">Nucleotide-binding</keyword>
<evidence type="ECO:0000256" key="3">
    <source>
        <dbReference type="ARBA" id="ARBA00022527"/>
    </source>
</evidence>
<dbReference type="Gene3D" id="1.10.510.10">
    <property type="entry name" value="Transferase(Phosphotransferase) domain 1"/>
    <property type="match status" value="1"/>
</dbReference>
<evidence type="ECO:0000256" key="1">
    <source>
        <dbReference type="ARBA" id="ARBA00004167"/>
    </source>
</evidence>
<keyword evidence="6 21" id="KW-0812">Transmembrane</keyword>
<feature type="domain" description="Protein kinase" evidence="23">
    <location>
        <begin position="556"/>
        <end position="820"/>
    </location>
</feature>
<keyword evidence="4" id="KW-0433">Leucine-rich repeat</keyword>
<dbReference type="FunFam" id="3.80.10.10:FF:000129">
    <property type="entry name" value="Leucine-rich repeat receptor-like kinase"/>
    <property type="match status" value="1"/>
</dbReference>
<dbReference type="GO" id="GO:0016020">
    <property type="term" value="C:membrane"/>
    <property type="evidence" value="ECO:0007669"/>
    <property type="project" value="UniProtKB-SubCell"/>
</dbReference>
<evidence type="ECO:0000256" key="10">
    <source>
        <dbReference type="ARBA" id="ARBA00022777"/>
    </source>
</evidence>
<feature type="signal peptide" evidence="22">
    <location>
        <begin position="1"/>
        <end position="26"/>
    </location>
</feature>
<dbReference type="FunFam" id="3.30.200.20:FF:000394">
    <property type="entry name" value="Leucine-rich repeat receptor-like protein kinase"/>
    <property type="match status" value="1"/>
</dbReference>
<dbReference type="Gene3D" id="3.80.10.10">
    <property type="entry name" value="Ribonuclease Inhibitor"/>
    <property type="match status" value="1"/>
</dbReference>
<name>A0ABD3J687_EUCGL</name>
<dbReference type="GO" id="GO:0005524">
    <property type="term" value="F:ATP binding"/>
    <property type="evidence" value="ECO:0007669"/>
    <property type="project" value="UniProtKB-UniRule"/>
</dbReference>
<keyword evidence="13 21" id="KW-0472">Membrane</keyword>
<proteinExistence type="predicted"/>
<evidence type="ECO:0000256" key="13">
    <source>
        <dbReference type="ARBA" id="ARBA00023136"/>
    </source>
</evidence>
<keyword evidence="18" id="KW-0479">Metal-binding</keyword>
<keyword evidence="18" id="KW-0460">Magnesium</keyword>
<evidence type="ECO:0000256" key="6">
    <source>
        <dbReference type="ARBA" id="ARBA00022692"/>
    </source>
</evidence>
<dbReference type="SUPFAM" id="SSF52058">
    <property type="entry name" value="L domain-like"/>
    <property type="match status" value="1"/>
</dbReference>
<dbReference type="SMART" id="SM00220">
    <property type="entry name" value="S_TKc"/>
    <property type="match status" value="1"/>
</dbReference>
<accession>A0ABD3J687</accession>
<dbReference type="SUPFAM" id="SSF56112">
    <property type="entry name" value="Protein kinase-like (PK-like)"/>
    <property type="match status" value="1"/>
</dbReference>
<dbReference type="Gene3D" id="3.30.200.20">
    <property type="entry name" value="Phosphorylase Kinase, domain 1"/>
    <property type="match status" value="1"/>
</dbReference>